<dbReference type="InterPro" id="IPR012334">
    <property type="entry name" value="Pectin_lyas_fold"/>
</dbReference>
<dbReference type="PANTHER" id="PTHR31683">
    <property type="entry name" value="PECTATE LYASE 18-RELATED"/>
    <property type="match status" value="1"/>
</dbReference>
<dbReference type="PaxDb" id="29760-VIT_01s0010g03340.t01"/>
<dbReference type="PANTHER" id="PTHR31683:SF208">
    <property type="entry name" value="PECTATE LYASE"/>
    <property type="match status" value="1"/>
</dbReference>
<keyword evidence="2" id="KW-1185">Reference proteome</keyword>
<dbReference type="InParanoid" id="F6HG91"/>
<accession>F6HG91</accession>
<dbReference type="InterPro" id="IPR045032">
    <property type="entry name" value="PEL"/>
</dbReference>
<dbReference type="SUPFAM" id="SSF51126">
    <property type="entry name" value="Pectin lyase-like"/>
    <property type="match status" value="1"/>
</dbReference>
<organism evidence="1 2">
    <name type="scientific">Vitis vinifera</name>
    <name type="common">Grape</name>
    <dbReference type="NCBI Taxonomy" id="29760"/>
    <lineage>
        <taxon>Eukaryota</taxon>
        <taxon>Viridiplantae</taxon>
        <taxon>Streptophyta</taxon>
        <taxon>Embryophyta</taxon>
        <taxon>Tracheophyta</taxon>
        <taxon>Spermatophyta</taxon>
        <taxon>Magnoliopsida</taxon>
        <taxon>eudicotyledons</taxon>
        <taxon>Gunneridae</taxon>
        <taxon>Pentapetalae</taxon>
        <taxon>rosids</taxon>
        <taxon>Vitales</taxon>
        <taxon>Vitaceae</taxon>
        <taxon>Viteae</taxon>
        <taxon>Vitis</taxon>
    </lineage>
</organism>
<proteinExistence type="predicted"/>
<dbReference type="EMBL" id="FN595754">
    <property type="protein sequence ID" value="CCB51284.1"/>
    <property type="molecule type" value="Genomic_DNA"/>
</dbReference>
<dbReference type="AlphaFoldDB" id="F6HG91"/>
<dbReference type="Gene3D" id="2.160.20.10">
    <property type="entry name" value="Single-stranded right-handed beta-helix, Pectin lyase-like"/>
    <property type="match status" value="1"/>
</dbReference>
<evidence type="ECO:0000313" key="1">
    <source>
        <dbReference type="EMBL" id="CCB51284.1"/>
    </source>
</evidence>
<dbReference type="Proteomes" id="UP000009183">
    <property type="component" value="Chromosome 1"/>
</dbReference>
<evidence type="ECO:0000313" key="2">
    <source>
        <dbReference type="Proteomes" id="UP000009183"/>
    </source>
</evidence>
<dbReference type="STRING" id="29760.F6HG91"/>
<gene>
    <name evidence="1" type="ordered locus">VIT_01s0010g03340</name>
</gene>
<sequence length="140" mass="15562">MDELVPKKRFEEGSVTTGKDSSIMRHENLVAHHVDSLHSLKKMHQDIVITPRLIMNNYKTIDGCRVNVHIAKGACITIHFDTTIIIHGLHIHDCKPIVNAMVRSPPSHFVVEGGQLVSKASKNRKQGRGIQATSLLCLTV</sequence>
<name>F6HG91_VITVI</name>
<dbReference type="InterPro" id="IPR011050">
    <property type="entry name" value="Pectin_lyase_fold/virulence"/>
</dbReference>
<protein>
    <submittedName>
        <fullName evidence="1">Uncharacterized protein</fullName>
    </submittedName>
</protein>
<dbReference type="HOGENOM" id="CLU_1838792_0_0_1"/>
<dbReference type="GO" id="GO:0030570">
    <property type="term" value="F:pectate lyase activity"/>
    <property type="evidence" value="ECO:0007669"/>
    <property type="project" value="InterPro"/>
</dbReference>
<reference evidence="2" key="1">
    <citation type="journal article" date="2007" name="Nature">
        <title>The grapevine genome sequence suggests ancestral hexaploidization in major angiosperm phyla.</title>
        <authorList>
            <consortium name="The French-Italian Public Consortium for Grapevine Genome Characterization."/>
            <person name="Jaillon O."/>
            <person name="Aury J.-M."/>
            <person name="Noel B."/>
            <person name="Policriti A."/>
            <person name="Clepet C."/>
            <person name="Casagrande A."/>
            <person name="Choisne N."/>
            <person name="Aubourg S."/>
            <person name="Vitulo N."/>
            <person name="Jubin C."/>
            <person name="Vezzi A."/>
            <person name="Legeai F."/>
            <person name="Hugueney P."/>
            <person name="Dasilva C."/>
            <person name="Horner D."/>
            <person name="Mica E."/>
            <person name="Jublot D."/>
            <person name="Poulain J."/>
            <person name="Bruyere C."/>
            <person name="Billault A."/>
            <person name="Segurens B."/>
            <person name="Gouyvenoux M."/>
            <person name="Ugarte E."/>
            <person name="Cattonaro F."/>
            <person name="Anthouard V."/>
            <person name="Vico V."/>
            <person name="Del Fabbro C."/>
            <person name="Alaux M."/>
            <person name="Di Gaspero G."/>
            <person name="Dumas V."/>
            <person name="Felice N."/>
            <person name="Paillard S."/>
            <person name="Juman I."/>
            <person name="Moroldo M."/>
            <person name="Scalabrin S."/>
            <person name="Canaguier A."/>
            <person name="Le Clainche I."/>
            <person name="Malacrida G."/>
            <person name="Durand E."/>
            <person name="Pesole G."/>
            <person name="Laucou V."/>
            <person name="Chatelet P."/>
            <person name="Merdinoglu D."/>
            <person name="Delledonne M."/>
            <person name="Pezzotti M."/>
            <person name="Lecharny A."/>
            <person name="Scarpelli C."/>
            <person name="Artiguenave F."/>
            <person name="Pe M.E."/>
            <person name="Valle G."/>
            <person name="Morgante M."/>
            <person name="Caboche M."/>
            <person name="Adam-Blondon A.-F."/>
            <person name="Weissenbach J."/>
            <person name="Quetier F."/>
            <person name="Wincker P."/>
        </authorList>
    </citation>
    <scope>NUCLEOTIDE SEQUENCE [LARGE SCALE GENOMIC DNA]</scope>
    <source>
        <strain evidence="2">cv. Pinot noir / PN40024</strain>
    </source>
</reference>
<dbReference type="OrthoDB" id="1637350at2759"/>